<feature type="region of interest" description="Disordered" evidence="1">
    <location>
        <begin position="322"/>
        <end position="343"/>
    </location>
</feature>
<comment type="caution">
    <text evidence="3">The sequence shown here is derived from an EMBL/GenBank/DDBJ whole genome shotgun (WGS) entry which is preliminary data.</text>
</comment>
<name>A0AAW2HRL6_9NEOP</name>
<dbReference type="GO" id="GO:0031267">
    <property type="term" value="F:small GTPase binding"/>
    <property type="evidence" value="ECO:0007669"/>
    <property type="project" value="TreeGrafter"/>
</dbReference>
<feature type="region of interest" description="Disordered" evidence="1">
    <location>
        <begin position="400"/>
        <end position="425"/>
    </location>
</feature>
<accession>A0AAW2HRL6</accession>
<organism evidence="3">
    <name type="scientific">Menopon gallinae</name>
    <name type="common">poultry shaft louse</name>
    <dbReference type="NCBI Taxonomy" id="328185"/>
    <lineage>
        <taxon>Eukaryota</taxon>
        <taxon>Metazoa</taxon>
        <taxon>Ecdysozoa</taxon>
        <taxon>Arthropoda</taxon>
        <taxon>Hexapoda</taxon>
        <taxon>Insecta</taxon>
        <taxon>Pterygota</taxon>
        <taxon>Neoptera</taxon>
        <taxon>Paraneoptera</taxon>
        <taxon>Psocodea</taxon>
        <taxon>Troctomorpha</taxon>
        <taxon>Phthiraptera</taxon>
        <taxon>Amblycera</taxon>
        <taxon>Menoponidae</taxon>
        <taxon>Menopon</taxon>
    </lineage>
</organism>
<proteinExistence type="predicted"/>
<dbReference type="PANTHER" id="PTHR14407">
    <property type="entry name" value="HERMANSKY-PUDLAK SYNDROME 4 PROTEIN LIGHT-EAR PROTEIN-RELATED"/>
    <property type="match status" value="1"/>
</dbReference>
<dbReference type="EMBL" id="JARGDH010000003">
    <property type="protein sequence ID" value="KAL0272111.1"/>
    <property type="molecule type" value="Genomic_DNA"/>
</dbReference>
<feature type="region of interest" description="Disordered" evidence="1">
    <location>
        <begin position="43"/>
        <end position="87"/>
    </location>
</feature>
<dbReference type="GO" id="GO:0005765">
    <property type="term" value="C:lysosomal membrane"/>
    <property type="evidence" value="ECO:0007669"/>
    <property type="project" value="TreeGrafter"/>
</dbReference>
<evidence type="ECO:0000256" key="1">
    <source>
        <dbReference type="SAM" id="MobiDB-lite"/>
    </source>
</evidence>
<dbReference type="InterPro" id="IPR026091">
    <property type="entry name" value="HPS4"/>
</dbReference>
<sequence length="596" mass="68086">MGSRVSTPFHLPFGVQLIKVYVRHSAYESAENLRNLKQSLSSGMTKKSENALETKQDLTKIFTVPEEENGNSSQGNRKDTKEPRARELARRRIKKNCKSKVENVLRERSKNFVANHNIKVCSTPTVEKKIIHEDLVSICNNARTDPRPTPQVSFIPELMQSAMKPQQSHRYLPSRYSHNYLYRLSMDDLMIDFTYKSHPVPLRYYSFGLPRITKDVEQSVKEEQKKKKLLKNRFYQTIADPSNPVFRYDGFPISKSLYNHCLDEHYKDFITANITIDSREEFIRKKNLENELFKLKSERKIKGTENHQRESTMRVHSDVKFSINDNGSAGESPEMREKGLNSKNQKLFRRSLTLPLKPMTFIGNENSGVPMSVVKLHARTPTTPLMTKLSLLVLEEQNESNFGSENKAKSKPIREPSVKKQTRNVESKNPDIMSCGLFVCGHGNLTMLLLLDENVQHNPDLILSLWELCAANLERVEMFRSKSSDYLPSSGVSNSYSFLSLDPEWGTTQKSGAWGNDEIKLVGSLHQDLIQSPNITEVIVRNEDAVVYVYRCGNTEIFYQQGGCSAIGLPTPADLMGVIPLKARRRLERDHGVILL</sequence>
<dbReference type="GO" id="GO:0031085">
    <property type="term" value="C:BLOC-3 complex"/>
    <property type="evidence" value="ECO:0007669"/>
    <property type="project" value="TreeGrafter"/>
</dbReference>
<feature type="compositionally biased region" description="Basic and acidic residues" evidence="1">
    <location>
        <begin position="76"/>
        <end position="87"/>
    </location>
</feature>
<dbReference type="InterPro" id="IPR043989">
    <property type="entry name" value="CCZ1/INTU/HSP4_longin_3"/>
</dbReference>
<evidence type="ECO:0000259" key="2">
    <source>
        <dbReference type="Pfam" id="PF19033"/>
    </source>
</evidence>
<dbReference type="GO" id="GO:0031410">
    <property type="term" value="C:cytoplasmic vesicle"/>
    <property type="evidence" value="ECO:0007669"/>
    <property type="project" value="TreeGrafter"/>
</dbReference>
<dbReference type="AlphaFoldDB" id="A0AAW2HRL6"/>
<gene>
    <name evidence="3" type="ORF">PYX00_005207</name>
</gene>
<feature type="compositionally biased region" description="Basic and acidic residues" evidence="1">
    <location>
        <begin position="46"/>
        <end position="58"/>
    </location>
</feature>
<dbReference type="PANTHER" id="PTHR14407:SF9">
    <property type="entry name" value="BLOC-3 COMPLEX MEMBER HPS4"/>
    <property type="match status" value="1"/>
</dbReference>
<dbReference type="GO" id="GO:0006605">
    <property type="term" value="P:protein targeting"/>
    <property type="evidence" value="ECO:0007669"/>
    <property type="project" value="TreeGrafter"/>
</dbReference>
<evidence type="ECO:0000313" key="3">
    <source>
        <dbReference type="EMBL" id="KAL0272111.1"/>
    </source>
</evidence>
<feature type="compositionally biased region" description="Basic and acidic residues" evidence="1">
    <location>
        <begin position="406"/>
        <end position="425"/>
    </location>
</feature>
<dbReference type="GO" id="GO:0005085">
    <property type="term" value="F:guanyl-nucleotide exchange factor activity"/>
    <property type="evidence" value="ECO:0007669"/>
    <property type="project" value="TreeGrafter"/>
</dbReference>
<dbReference type="Pfam" id="PF19033">
    <property type="entry name" value="Intu_longin_3"/>
    <property type="match status" value="1"/>
</dbReference>
<reference evidence="3" key="1">
    <citation type="journal article" date="2024" name="Gigascience">
        <title>Chromosome-level genome of the poultry shaft louse Menopon gallinae provides insight into the host-switching and adaptive evolution of parasitic lice.</title>
        <authorList>
            <person name="Xu Y."/>
            <person name="Ma L."/>
            <person name="Liu S."/>
            <person name="Liang Y."/>
            <person name="Liu Q."/>
            <person name="He Z."/>
            <person name="Tian L."/>
            <person name="Duan Y."/>
            <person name="Cai W."/>
            <person name="Li H."/>
            <person name="Song F."/>
        </authorList>
    </citation>
    <scope>NUCLEOTIDE SEQUENCE</scope>
    <source>
        <strain evidence="3">Cailab_2023a</strain>
    </source>
</reference>
<dbReference type="GO" id="GO:0016192">
    <property type="term" value="P:vesicle-mediated transport"/>
    <property type="evidence" value="ECO:0007669"/>
    <property type="project" value="InterPro"/>
</dbReference>
<feature type="domain" description="CCZ1/INTU/HPS4 third Longin" evidence="2">
    <location>
        <begin position="494"/>
        <end position="585"/>
    </location>
</feature>
<protein>
    <recommendedName>
        <fullName evidence="2">CCZ1/INTU/HPS4 third Longin domain-containing protein</fullName>
    </recommendedName>
</protein>